<dbReference type="VEuPathDB" id="FungiDB:BDEG_22412"/>
<evidence type="ECO:0000256" key="4">
    <source>
        <dbReference type="ARBA" id="ARBA00022786"/>
    </source>
</evidence>
<dbReference type="AlphaFoldDB" id="A0A177WEN2"/>
<evidence type="ECO:0000313" key="10">
    <source>
        <dbReference type="EMBL" id="OAJ38493.1"/>
    </source>
</evidence>
<feature type="compositionally biased region" description="Basic and acidic residues" evidence="7">
    <location>
        <begin position="64"/>
        <end position="74"/>
    </location>
</feature>
<dbReference type="Gene3D" id="2.60.200.20">
    <property type="match status" value="1"/>
</dbReference>
<feature type="region of interest" description="Disordered" evidence="7">
    <location>
        <begin position="469"/>
        <end position="509"/>
    </location>
</feature>
<evidence type="ECO:0000256" key="7">
    <source>
        <dbReference type="SAM" id="MobiDB-lite"/>
    </source>
</evidence>
<dbReference type="SMART" id="SM00240">
    <property type="entry name" value="FHA"/>
    <property type="match status" value="1"/>
</dbReference>
<dbReference type="STRING" id="403673.A0A177WEN2"/>
<keyword evidence="5" id="KW-0862">Zinc</keyword>
<gene>
    <name evidence="10" type="ORF">BDEG_22412</name>
</gene>
<dbReference type="SUPFAM" id="SSF49879">
    <property type="entry name" value="SMAD/FHA domain"/>
    <property type="match status" value="1"/>
</dbReference>
<dbReference type="GO" id="GO:0000151">
    <property type="term" value="C:ubiquitin ligase complex"/>
    <property type="evidence" value="ECO:0007669"/>
    <property type="project" value="TreeGrafter"/>
</dbReference>
<dbReference type="InterPro" id="IPR001841">
    <property type="entry name" value="Znf_RING"/>
</dbReference>
<evidence type="ECO:0000256" key="1">
    <source>
        <dbReference type="ARBA" id="ARBA00022679"/>
    </source>
</evidence>
<dbReference type="PANTHER" id="PTHR15067">
    <property type="entry name" value="E3 UBIQUITIN-PROTEIN LIGASE RNF8"/>
    <property type="match status" value="1"/>
</dbReference>
<feature type="compositionally biased region" description="Polar residues" evidence="7">
    <location>
        <begin position="472"/>
        <end position="495"/>
    </location>
</feature>
<dbReference type="GO" id="GO:0016567">
    <property type="term" value="P:protein ubiquitination"/>
    <property type="evidence" value="ECO:0007669"/>
    <property type="project" value="TreeGrafter"/>
</dbReference>
<feature type="region of interest" description="Disordered" evidence="7">
    <location>
        <begin position="411"/>
        <end position="448"/>
    </location>
</feature>
<evidence type="ECO:0000259" key="9">
    <source>
        <dbReference type="PROSITE" id="PS50089"/>
    </source>
</evidence>
<dbReference type="Proteomes" id="UP000077115">
    <property type="component" value="Unassembled WGS sequence"/>
</dbReference>
<sequence>MKQPFIRLQLFPHSDVPLHQQTSRNKPFLFNPVEHDIVLGTVLRVGRKVDRSYNAASGASPATRDSKPTTREQRAANNVSLSSDPLQAGFVVTPAVASNPATVSPDPASPTRLQSDSSSVQQDSTANSLYVAFRSKVVSRTHAEIWVGRDGQIYLKDIGSSSGTFLNRLRLSPSGKESRPYLLKSGDVIQLGVDYQGRSEEIYKAVIIKVFITMKNGLQTRASPQRLRTALSSLISAMNPNNTDHDTPTRPTDCCICLGPMAPLQALFLSPCSHCFHYKCVTPLLGTGYMFQCPMCRQVANLDASTATEMDDASIIIEHEQHLIHGLSESTSDAFAINSTSDLTSNMYAAPSSSSVIDHEGTSSSNHVVGLAEDNTELEVGSPTSVHASHTLARKPKSVIAAISRSDSEFTHVATDGPSTLSNSANRASNGDSSSQDTSPNGASEATMPMTIPTRTTLNHLGHLPERFDAMSATTPPNNTMSVPLSTNVSTSGSEPATALRQAHPNSTNPLPASFSNLSSALARGDRSAANVAIDTYGKALADLLGETHNTLSNEDLKALKERLIQSLLPRQHE</sequence>
<dbReference type="GO" id="GO:0005829">
    <property type="term" value="C:cytosol"/>
    <property type="evidence" value="ECO:0007669"/>
    <property type="project" value="TreeGrafter"/>
</dbReference>
<evidence type="ECO:0000256" key="3">
    <source>
        <dbReference type="ARBA" id="ARBA00022771"/>
    </source>
</evidence>
<dbReference type="SUPFAM" id="SSF57850">
    <property type="entry name" value="RING/U-box"/>
    <property type="match status" value="1"/>
</dbReference>
<reference evidence="10 11" key="1">
    <citation type="submission" date="2006-10" db="EMBL/GenBank/DDBJ databases">
        <title>The Genome Sequence of Batrachochytrium dendrobatidis JEL423.</title>
        <authorList>
            <consortium name="The Broad Institute Genome Sequencing Platform"/>
            <person name="Birren B."/>
            <person name="Lander E."/>
            <person name="Galagan J."/>
            <person name="Cuomo C."/>
            <person name="Devon K."/>
            <person name="Jaffe D."/>
            <person name="Butler J."/>
            <person name="Alvarez P."/>
            <person name="Gnerre S."/>
            <person name="Grabherr M."/>
            <person name="Kleber M."/>
            <person name="Mauceli E."/>
            <person name="Brockman W."/>
            <person name="Young S."/>
            <person name="LaButti K."/>
            <person name="Sykes S."/>
            <person name="DeCaprio D."/>
            <person name="Crawford M."/>
            <person name="Koehrsen M."/>
            <person name="Engels R."/>
            <person name="Montgomery P."/>
            <person name="Pearson M."/>
            <person name="Howarth C."/>
            <person name="Larson L."/>
            <person name="White J."/>
            <person name="O'Leary S."/>
            <person name="Kodira C."/>
            <person name="Zeng Q."/>
            <person name="Yandava C."/>
            <person name="Alvarado L."/>
            <person name="Longcore J."/>
            <person name="James T."/>
        </authorList>
    </citation>
    <scope>NUCLEOTIDE SEQUENCE [LARGE SCALE GENOMIC DNA]</scope>
    <source>
        <strain evidence="10 11">JEL423</strain>
    </source>
</reference>
<keyword evidence="3 6" id="KW-0863">Zinc-finger</keyword>
<accession>A0A177WEN2</accession>
<dbReference type="PROSITE" id="PS50006">
    <property type="entry name" value="FHA_DOMAIN"/>
    <property type="match status" value="1"/>
</dbReference>
<dbReference type="EMBL" id="DS022301">
    <property type="protein sequence ID" value="OAJ38493.1"/>
    <property type="molecule type" value="Genomic_DNA"/>
</dbReference>
<reference evidence="10 11" key="2">
    <citation type="submission" date="2016-05" db="EMBL/GenBank/DDBJ databases">
        <title>Lineage-specific infection strategies underlie the spectrum of fungal disease in amphibians.</title>
        <authorList>
            <person name="Cuomo C.A."/>
            <person name="Farrer R.A."/>
            <person name="James T."/>
            <person name="Longcore J."/>
            <person name="Birren B."/>
        </authorList>
    </citation>
    <scope>NUCLEOTIDE SEQUENCE [LARGE SCALE GENOMIC DNA]</scope>
    <source>
        <strain evidence="10 11">JEL423</strain>
    </source>
</reference>
<dbReference type="PANTHER" id="PTHR15067:SF7">
    <property type="entry name" value="E3 UBIQUITIN-PROTEIN LIGASE DMA1-RELATED"/>
    <property type="match status" value="1"/>
</dbReference>
<dbReference type="GO" id="GO:0032153">
    <property type="term" value="C:cell division site"/>
    <property type="evidence" value="ECO:0007669"/>
    <property type="project" value="TreeGrafter"/>
</dbReference>
<dbReference type="Pfam" id="PF00498">
    <property type="entry name" value="FHA"/>
    <property type="match status" value="1"/>
</dbReference>
<evidence type="ECO:0000256" key="6">
    <source>
        <dbReference type="PROSITE-ProRule" id="PRU00175"/>
    </source>
</evidence>
<name>A0A177WEN2_BATDL</name>
<feature type="domain" description="FHA" evidence="8">
    <location>
        <begin position="118"/>
        <end position="171"/>
    </location>
</feature>
<organism evidence="10 11">
    <name type="scientific">Batrachochytrium dendrobatidis (strain JEL423)</name>
    <dbReference type="NCBI Taxonomy" id="403673"/>
    <lineage>
        <taxon>Eukaryota</taxon>
        <taxon>Fungi</taxon>
        <taxon>Fungi incertae sedis</taxon>
        <taxon>Chytridiomycota</taxon>
        <taxon>Chytridiomycota incertae sedis</taxon>
        <taxon>Chytridiomycetes</taxon>
        <taxon>Rhizophydiales</taxon>
        <taxon>Rhizophydiales incertae sedis</taxon>
        <taxon>Batrachochytrium</taxon>
    </lineage>
</organism>
<dbReference type="Pfam" id="PF17123">
    <property type="entry name" value="zf-RING_11"/>
    <property type="match status" value="1"/>
</dbReference>
<dbReference type="Gene3D" id="3.30.40.10">
    <property type="entry name" value="Zinc/RING finger domain, C3HC4 (zinc finger)"/>
    <property type="match status" value="1"/>
</dbReference>
<evidence type="ECO:0000313" key="11">
    <source>
        <dbReference type="Proteomes" id="UP000077115"/>
    </source>
</evidence>
<dbReference type="GO" id="GO:0008270">
    <property type="term" value="F:zinc ion binding"/>
    <property type="evidence" value="ECO:0007669"/>
    <property type="project" value="UniProtKB-KW"/>
</dbReference>
<dbReference type="InterPro" id="IPR008984">
    <property type="entry name" value="SMAD_FHA_dom_sf"/>
</dbReference>
<keyword evidence="2" id="KW-0479">Metal-binding</keyword>
<proteinExistence type="predicted"/>
<dbReference type="InterPro" id="IPR000253">
    <property type="entry name" value="FHA_dom"/>
</dbReference>
<dbReference type="OrthoDB" id="687730at2759"/>
<feature type="region of interest" description="Disordered" evidence="7">
    <location>
        <begin position="97"/>
        <end position="121"/>
    </location>
</feature>
<dbReference type="GO" id="GO:0006511">
    <property type="term" value="P:ubiquitin-dependent protein catabolic process"/>
    <property type="evidence" value="ECO:0007669"/>
    <property type="project" value="TreeGrafter"/>
</dbReference>
<evidence type="ECO:0008006" key="12">
    <source>
        <dbReference type="Google" id="ProtNLM"/>
    </source>
</evidence>
<dbReference type="PROSITE" id="PS50089">
    <property type="entry name" value="ZF_RING_2"/>
    <property type="match status" value="1"/>
</dbReference>
<feature type="compositionally biased region" description="Polar residues" evidence="7">
    <location>
        <begin position="417"/>
        <end position="444"/>
    </location>
</feature>
<protein>
    <recommendedName>
        <fullName evidence="12">FHA domain-containing protein</fullName>
    </recommendedName>
</protein>
<feature type="domain" description="RING-type" evidence="9">
    <location>
        <begin position="254"/>
        <end position="297"/>
    </location>
</feature>
<evidence type="ECO:0000256" key="5">
    <source>
        <dbReference type="ARBA" id="ARBA00022833"/>
    </source>
</evidence>
<evidence type="ECO:0000259" key="8">
    <source>
        <dbReference type="PROSITE" id="PS50006"/>
    </source>
</evidence>
<dbReference type="SMART" id="SM00184">
    <property type="entry name" value="RING"/>
    <property type="match status" value="1"/>
</dbReference>
<evidence type="ECO:0000256" key="2">
    <source>
        <dbReference type="ARBA" id="ARBA00022723"/>
    </source>
</evidence>
<dbReference type="GO" id="GO:0061630">
    <property type="term" value="F:ubiquitin protein ligase activity"/>
    <property type="evidence" value="ECO:0007669"/>
    <property type="project" value="TreeGrafter"/>
</dbReference>
<dbReference type="eggNOG" id="KOG3872">
    <property type="taxonomic scope" value="Eukaryota"/>
</dbReference>
<dbReference type="InterPro" id="IPR013083">
    <property type="entry name" value="Znf_RING/FYVE/PHD"/>
</dbReference>
<keyword evidence="4" id="KW-0833">Ubl conjugation pathway</keyword>
<feature type="region of interest" description="Disordered" evidence="7">
    <location>
        <begin position="54"/>
        <end position="80"/>
    </location>
</feature>
<keyword evidence="1" id="KW-0808">Transferase</keyword>